<organism evidence="1 2">
    <name type="scientific">Rhynocoris fuscipes</name>
    <dbReference type="NCBI Taxonomy" id="488301"/>
    <lineage>
        <taxon>Eukaryota</taxon>
        <taxon>Metazoa</taxon>
        <taxon>Ecdysozoa</taxon>
        <taxon>Arthropoda</taxon>
        <taxon>Hexapoda</taxon>
        <taxon>Insecta</taxon>
        <taxon>Pterygota</taxon>
        <taxon>Neoptera</taxon>
        <taxon>Paraneoptera</taxon>
        <taxon>Hemiptera</taxon>
        <taxon>Heteroptera</taxon>
        <taxon>Panheteroptera</taxon>
        <taxon>Cimicomorpha</taxon>
        <taxon>Reduviidae</taxon>
        <taxon>Harpactorinae</taxon>
        <taxon>Harpactorini</taxon>
        <taxon>Rhynocoris</taxon>
    </lineage>
</organism>
<sequence length="192" mass="21893">MQSPTVQKMFTLDLTKNNSTDLNMNDNTGISRNDCKDLTNNGSNVLTRNDDSSGITSNDSFDLTRNNNTIQESHDEDSVNLNWLMNLSAASIFPSSSSHQTNTKASVYSRYGSRKIPHRKILHRKNSHKEDFAQGIFFLCGIILCAFVRPPFSKYLLQLLYIVDTVLGRFPKGRFCISRMRTRKNSHREYSS</sequence>
<comment type="caution">
    <text evidence="1">The sequence shown here is derived from an EMBL/GenBank/DDBJ whole genome shotgun (WGS) entry which is preliminary data.</text>
</comment>
<protein>
    <submittedName>
        <fullName evidence="1">Uncharacterized protein</fullName>
    </submittedName>
</protein>
<gene>
    <name evidence="1" type="ORF">O3M35_003982</name>
</gene>
<name>A0AAW1CHZ0_9HEMI</name>
<dbReference type="AlphaFoldDB" id="A0AAW1CHZ0"/>
<reference evidence="1 2" key="1">
    <citation type="submission" date="2022-12" db="EMBL/GenBank/DDBJ databases">
        <title>Chromosome-level genome assembly of true bugs.</title>
        <authorList>
            <person name="Ma L."/>
            <person name="Li H."/>
        </authorList>
    </citation>
    <scope>NUCLEOTIDE SEQUENCE [LARGE SCALE GENOMIC DNA]</scope>
    <source>
        <strain evidence="1">Lab_2022b</strain>
    </source>
</reference>
<keyword evidence="2" id="KW-1185">Reference proteome</keyword>
<evidence type="ECO:0000313" key="1">
    <source>
        <dbReference type="EMBL" id="KAK9498101.1"/>
    </source>
</evidence>
<dbReference type="EMBL" id="JAPXFL010000013">
    <property type="protein sequence ID" value="KAK9498101.1"/>
    <property type="molecule type" value="Genomic_DNA"/>
</dbReference>
<evidence type="ECO:0000313" key="2">
    <source>
        <dbReference type="Proteomes" id="UP001461498"/>
    </source>
</evidence>
<accession>A0AAW1CHZ0</accession>
<dbReference type="Proteomes" id="UP001461498">
    <property type="component" value="Unassembled WGS sequence"/>
</dbReference>
<proteinExistence type="predicted"/>